<dbReference type="EMBL" id="BLXZ01000013">
    <property type="protein sequence ID" value="GFO70844.1"/>
    <property type="molecule type" value="Genomic_DNA"/>
</dbReference>
<dbReference type="Proteomes" id="UP000587586">
    <property type="component" value="Unassembled WGS sequence"/>
</dbReference>
<keyword evidence="3" id="KW-1185">Reference proteome</keyword>
<accession>A0A6V8NGI2</accession>
<evidence type="ECO:0000313" key="2">
    <source>
        <dbReference type="EMBL" id="GFO70844.1"/>
    </source>
</evidence>
<evidence type="ECO:0000256" key="1">
    <source>
        <dbReference type="SAM" id="MobiDB-lite"/>
    </source>
</evidence>
<reference evidence="3" key="1">
    <citation type="submission" date="2020-06" db="EMBL/GenBank/DDBJ databases">
        <title>Draft genomic sequecing of Geomonas sp. Red745.</title>
        <authorList>
            <person name="Itoh H."/>
            <person name="Xu Z.X."/>
            <person name="Ushijima N."/>
            <person name="Masuda Y."/>
            <person name="Shiratori Y."/>
            <person name="Senoo K."/>
        </authorList>
    </citation>
    <scope>NUCLEOTIDE SEQUENCE [LARGE SCALE GENOMIC DNA]</scope>
    <source>
        <strain evidence="3">Red745</strain>
    </source>
</reference>
<gene>
    <name evidence="2" type="ORF">GMLC_44230</name>
</gene>
<proteinExistence type="predicted"/>
<evidence type="ECO:0000313" key="3">
    <source>
        <dbReference type="Proteomes" id="UP000587586"/>
    </source>
</evidence>
<protein>
    <submittedName>
        <fullName evidence="2">Uncharacterized protein</fullName>
    </submittedName>
</protein>
<dbReference type="RefSeq" id="WP_183363454.1">
    <property type="nucleotide sequence ID" value="NZ_BLXZ01000013.1"/>
</dbReference>
<sequence>MEGLPEAAEIIKHRLCRGDFASCTRYQIFKSLGNDSSPHFLNATELEMVHKARRCLAEKQARQATPRSAGESAPPEEPMP</sequence>
<organism evidence="2 3">
    <name type="scientific">Geomonas limicola</name>
    <dbReference type="NCBI Taxonomy" id="2740186"/>
    <lineage>
        <taxon>Bacteria</taxon>
        <taxon>Pseudomonadati</taxon>
        <taxon>Thermodesulfobacteriota</taxon>
        <taxon>Desulfuromonadia</taxon>
        <taxon>Geobacterales</taxon>
        <taxon>Geobacteraceae</taxon>
        <taxon>Geomonas</taxon>
    </lineage>
</organism>
<name>A0A6V8NGI2_9BACT</name>
<comment type="caution">
    <text evidence="2">The sequence shown here is derived from an EMBL/GenBank/DDBJ whole genome shotgun (WGS) entry which is preliminary data.</text>
</comment>
<dbReference type="AlphaFoldDB" id="A0A6V8NGI2"/>
<feature type="region of interest" description="Disordered" evidence="1">
    <location>
        <begin position="57"/>
        <end position="80"/>
    </location>
</feature>